<keyword evidence="1 3" id="KW-0145">Chemotaxis</keyword>
<dbReference type="Gene3D" id="3.30.1330.200">
    <property type="match status" value="1"/>
</dbReference>
<dbReference type="Proteomes" id="UP001139125">
    <property type="component" value="Unassembled WGS sequence"/>
</dbReference>
<comment type="catalytic activity">
    <reaction evidence="3">
        <text>L-glutaminyl-[protein] + H2O = L-glutamyl-[protein] + NH4(+)</text>
        <dbReference type="Rhea" id="RHEA:16441"/>
        <dbReference type="Rhea" id="RHEA-COMP:10207"/>
        <dbReference type="Rhea" id="RHEA-COMP:10208"/>
        <dbReference type="ChEBI" id="CHEBI:15377"/>
        <dbReference type="ChEBI" id="CHEBI:28938"/>
        <dbReference type="ChEBI" id="CHEBI:29973"/>
        <dbReference type="ChEBI" id="CHEBI:30011"/>
        <dbReference type="EC" id="3.5.1.44"/>
    </reaction>
</comment>
<dbReference type="PANTHER" id="PTHR35147">
    <property type="entry name" value="CHEMORECEPTOR GLUTAMINE DEAMIDASE CHED-RELATED"/>
    <property type="match status" value="1"/>
</dbReference>
<evidence type="ECO:0000256" key="2">
    <source>
        <dbReference type="ARBA" id="ARBA00022801"/>
    </source>
</evidence>
<dbReference type="InterPro" id="IPR011324">
    <property type="entry name" value="Cytotoxic_necrot_fac-like_cat"/>
</dbReference>
<dbReference type="GO" id="GO:0006935">
    <property type="term" value="P:chemotaxis"/>
    <property type="evidence" value="ECO:0007669"/>
    <property type="project" value="UniProtKB-UniRule"/>
</dbReference>
<evidence type="ECO:0000256" key="1">
    <source>
        <dbReference type="ARBA" id="ARBA00022500"/>
    </source>
</evidence>
<dbReference type="EMBL" id="JANDBC010000002">
    <property type="protein sequence ID" value="MCP9291920.1"/>
    <property type="molecule type" value="Genomic_DNA"/>
</dbReference>
<evidence type="ECO:0000256" key="3">
    <source>
        <dbReference type="HAMAP-Rule" id="MF_01440"/>
    </source>
</evidence>
<dbReference type="EC" id="3.5.1.44" evidence="3"/>
<dbReference type="RefSeq" id="WP_255134794.1">
    <property type="nucleotide sequence ID" value="NZ_JANDBC010000002.1"/>
</dbReference>
<dbReference type="AlphaFoldDB" id="A0A9X2L451"/>
<organism evidence="4 5">
    <name type="scientific">Gracilimonas sediminicola</name>
    <dbReference type="NCBI Taxonomy" id="2952158"/>
    <lineage>
        <taxon>Bacteria</taxon>
        <taxon>Pseudomonadati</taxon>
        <taxon>Balneolota</taxon>
        <taxon>Balneolia</taxon>
        <taxon>Balneolales</taxon>
        <taxon>Balneolaceae</taxon>
        <taxon>Gracilimonas</taxon>
    </lineage>
</organism>
<comment type="caution">
    <text evidence="4">The sequence shown here is derived from an EMBL/GenBank/DDBJ whole genome shotgun (WGS) entry which is preliminary data.</text>
</comment>
<dbReference type="SUPFAM" id="SSF64438">
    <property type="entry name" value="CNF1/YfiH-like putative cysteine hydrolases"/>
    <property type="match status" value="1"/>
</dbReference>
<dbReference type="InterPro" id="IPR005659">
    <property type="entry name" value="Chemorcpt_Glu_NH3ase_CheD"/>
</dbReference>
<evidence type="ECO:0000313" key="5">
    <source>
        <dbReference type="Proteomes" id="UP001139125"/>
    </source>
</evidence>
<dbReference type="PANTHER" id="PTHR35147:SF1">
    <property type="entry name" value="CHEMORECEPTOR GLUTAMINE DEAMIDASE CHED-RELATED"/>
    <property type="match status" value="1"/>
</dbReference>
<dbReference type="GO" id="GO:0050568">
    <property type="term" value="F:protein-glutamine glutaminase activity"/>
    <property type="evidence" value="ECO:0007669"/>
    <property type="project" value="UniProtKB-UniRule"/>
</dbReference>
<keyword evidence="2 3" id="KW-0378">Hydrolase</keyword>
<keyword evidence="5" id="KW-1185">Reference proteome</keyword>
<dbReference type="InterPro" id="IPR038592">
    <property type="entry name" value="CheD-like_sf"/>
</dbReference>
<dbReference type="Pfam" id="PF03975">
    <property type="entry name" value="CheD"/>
    <property type="match status" value="1"/>
</dbReference>
<protein>
    <recommendedName>
        <fullName evidence="3">Probable chemoreceptor glutamine deamidase CheD</fullName>
        <ecNumber evidence="3">3.5.1.44</ecNumber>
    </recommendedName>
</protein>
<evidence type="ECO:0000313" key="4">
    <source>
        <dbReference type="EMBL" id="MCP9291920.1"/>
    </source>
</evidence>
<comment type="similarity">
    <text evidence="3">Belongs to the CheD family.</text>
</comment>
<dbReference type="HAMAP" id="MF_01440">
    <property type="entry name" value="CheD"/>
    <property type="match status" value="1"/>
</dbReference>
<gene>
    <name evidence="3" type="primary">cheD</name>
    <name evidence="4" type="ORF">NM125_10070</name>
</gene>
<sequence length="177" mass="19175">MRKVVGVSDLKVSANPREDIITHALGSCLGITVYDPVVKVGGMVHVMLPLAKSDPEKAKTRPAMYVDTGFGKLLNEVYELGAQKKNLEIIVAGGASMKKNQDDDYFKIGKRNFTVLRKLLWKNGFMITSQDVGGSTSRTMVLSIADGLVTINKQPINKVNRSTGISVGAAFNHQVAI</sequence>
<accession>A0A9X2L451</accession>
<reference evidence="4" key="1">
    <citation type="submission" date="2022-06" db="EMBL/GenBank/DDBJ databases">
        <title>Gracilimonas sp. CAU 1638 isolated from sea sediment.</title>
        <authorList>
            <person name="Kim W."/>
        </authorList>
    </citation>
    <scope>NUCLEOTIDE SEQUENCE</scope>
    <source>
        <strain evidence="4">CAU 1638</strain>
    </source>
</reference>
<comment type="function">
    <text evidence="3">Probably deamidates glutamine residues to glutamate on methyl-accepting chemotaxis receptors (MCPs), playing an important role in chemotaxis.</text>
</comment>
<dbReference type="CDD" id="cd16352">
    <property type="entry name" value="CheD"/>
    <property type="match status" value="1"/>
</dbReference>
<proteinExistence type="inferred from homology"/>
<name>A0A9X2L451_9BACT</name>